<keyword evidence="1" id="KW-1133">Transmembrane helix</keyword>
<sequence length="238" mass="25998">MKGESSTMLPELVTKGPSLILEDTALSHVYLSEIIKHAILYLIGCVALFAGLLNIVNFARMDLSQGVNLNLLILSVSDFLVVATSISGYICSLLLASGHYFIAGIPVFQVWLLFNVMVNYPLNTSFVVTTVIAVVRCLCVTIPLSFRDIVTSCRQVIIIAVGSCTSVSVPLYVHLYTPTYVPEGNDNSTELVLIDSRVVVFFVGAGTFLNVALNSPVYFVCNSRYRMLVMSTFCKSSE</sequence>
<feature type="transmembrane region" description="Helical" evidence="1">
    <location>
        <begin position="38"/>
        <end position="59"/>
    </location>
</feature>
<name>A0AAE1EF91_9GAST</name>
<reference evidence="2" key="1">
    <citation type="journal article" date="2023" name="G3 (Bethesda)">
        <title>A reference genome for the long-term kleptoplast-retaining sea slug Elysia crispata morphotype clarki.</title>
        <authorList>
            <person name="Eastman K.E."/>
            <person name="Pendleton A.L."/>
            <person name="Shaikh M.A."/>
            <person name="Suttiyut T."/>
            <person name="Ogas R."/>
            <person name="Tomko P."/>
            <person name="Gavelis G."/>
            <person name="Widhalm J.R."/>
            <person name="Wisecaver J.H."/>
        </authorList>
    </citation>
    <scope>NUCLEOTIDE SEQUENCE</scope>
    <source>
        <strain evidence="2">ECLA1</strain>
    </source>
</reference>
<evidence type="ECO:0000313" key="2">
    <source>
        <dbReference type="EMBL" id="KAK3804422.1"/>
    </source>
</evidence>
<comment type="caution">
    <text evidence="2">The sequence shown here is derived from an EMBL/GenBank/DDBJ whole genome shotgun (WGS) entry which is preliminary data.</text>
</comment>
<dbReference type="EMBL" id="JAWDGP010000015">
    <property type="protein sequence ID" value="KAK3804422.1"/>
    <property type="molecule type" value="Genomic_DNA"/>
</dbReference>
<accession>A0AAE1EF91</accession>
<evidence type="ECO:0008006" key="4">
    <source>
        <dbReference type="Google" id="ProtNLM"/>
    </source>
</evidence>
<dbReference type="Proteomes" id="UP001283361">
    <property type="component" value="Unassembled WGS sequence"/>
</dbReference>
<dbReference type="AlphaFoldDB" id="A0AAE1EF91"/>
<protein>
    <recommendedName>
        <fullName evidence="4">G-protein coupled receptors family 1 profile domain-containing protein</fullName>
    </recommendedName>
</protein>
<feature type="transmembrane region" description="Helical" evidence="1">
    <location>
        <begin position="71"/>
        <end position="95"/>
    </location>
</feature>
<feature type="transmembrane region" description="Helical" evidence="1">
    <location>
        <begin position="156"/>
        <end position="177"/>
    </location>
</feature>
<keyword evidence="1" id="KW-0812">Transmembrane</keyword>
<feature type="transmembrane region" description="Helical" evidence="1">
    <location>
        <begin position="124"/>
        <end position="144"/>
    </location>
</feature>
<proteinExistence type="predicted"/>
<keyword evidence="3" id="KW-1185">Reference proteome</keyword>
<gene>
    <name evidence="2" type="ORF">RRG08_006721</name>
</gene>
<keyword evidence="1" id="KW-0472">Membrane</keyword>
<evidence type="ECO:0000256" key="1">
    <source>
        <dbReference type="SAM" id="Phobius"/>
    </source>
</evidence>
<evidence type="ECO:0000313" key="3">
    <source>
        <dbReference type="Proteomes" id="UP001283361"/>
    </source>
</evidence>
<dbReference type="Gene3D" id="1.20.1070.10">
    <property type="entry name" value="Rhodopsin 7-helix transmembrane proteins"/>
    <property type="match status" value="1"/>
</dbReference>
<organism evidence="2 3">
    <name type="scientific">Elysia crispata</name>
    <name type="common">lettuce slug</name>
    <dbReference type="NCBI Taxonomy" id="231223"/>
    <lineage>
        <taxon>Eukaryota</taxon>
        <taxon>Metazoa</taxon>
        <taxon>Spiralia</taxon>
        <taxon>Lophotrochozoa</taxon>
        <taxon>Mollusca</taxon>
        <taxon>Gastropoda</taxon>
        <taxon>Heterobranchia</taxon>
        <taxon>Euthyneura</taxon>
        <taxon>Panpulmonata</taxon>
        <taxon>Sacoglossa</taxon>
        <taxon>Placobranchoidea</taxon>
        <taxon>Plakobranchidae</taxon>
        <taxon>Elysia</taxon>
    </lineage>
</organism>
<feature type="transmembrane region" description="Helical" evidence="1">
    <location>
        <begin position="197"/>
        <end position="221"/>
    </location>
</feature>